<dbReference type="AlphaFoldDB" id="A0A9W5Y6J7"/>
<name>A0A9W5Y6J7_9CLOT</name>
<protein>
    <recommendedName>
        <fullName evidence="3">DUF4177 domain-containing protein</fullName>
    </recommendedName>
</protein>
<evidence type="ECO:0000313" key="1">
    <source>
        <dbReference type="EMBL" id="GKU27312.1"/>
    </source>
</evidence>
<dbReference type="InterPro" id="IPR025234">
    <property type="entry name" value="YjzH-like"/>
</dbReference>
<dbReference type="Proteomes" id="UP001057868">
    <property type="component" value="Unassembled WGS sequence"/>
</dbReference>
<reference evidence="1" key="1">
    <citation type="journal article" date="2023" name="Int. J. Syst. Evol. Microbiol.">
        <title>&lt;i&gt;Clostridium folliculivorans&lt;/i&gt; sp. nov., isolated from soil samples of an organic paddy in Japan.</title>
        <authorList>
            <person name="Tazawa J."/>
            <person name="Kobayashi H."/>
            <person name="Tanizawa Y."/>
            <person name="Uchino A."/>
            <person name="Tanaka F."/>
            <person name="Urashima Y."/>
            <person name="Miura S."/>
            <person name="Sakamoto M."/>
            <person name="Ohkuma M."/>
            <person name="Tohno M."/>
        </authorList>
    </citation>
    <scope>NUCLEOTIDE SEQUENCE</scope>
    <source>
        <strain evidence="1">D1-1</strain>
    </source>
</reference>
<sequence length="69" mass="7920">MVQYKVFRWQFSAYDSDDDKNLEDNLNDLASNGWKVINIITNNKKSGSLMVGDSEDSSRSIFILEKTIN</sequence>
<comment type="caution">
    <text evidence="1">The sequence shown here is derived from an EMBL/GenBank/DDBJ whole genome shotgun (WGS) entry which is preliminary data.</text>
</comment>
<organism evidence="1 2">
    <name type="scientific">Clostridium folliculivorans</name>
    <dbReference type="NCBI Taxonomy" id="2886038"/>
    <lineage>
        <taxon>Bacteria</taxon>
        <taxon>Bacillati</taxon>
        <taxon>Bacillota</taxon>
        <taxon>Clostridia</taxon>
        <taxon>Eubacteriales</taxon>
        <taxon>Clostridiaceae</taxon>
        <taxon>Clostridium</taxon>
    </lineage>
</organism>
<gene>
    <name evidence="1" type="ORF">CFOLD11_41390</name>
</gene>
<dbReference type="EMBL" id="BQXY01000011">
    <property type="protein sequence ID" value="GKU27312.1"/>
    <property type="molecule type" value="Genomic_DNA"/>
</dbReference>
<keyword evidence="2" id="KW-1185">Reference proteome</keyword>
<evidence type="ECO:0000313" key="2">
    <source>
        <dbReference type="Proteomes" id="UP001057868"/>
    </source>
</evidence>
<dbReference type="RefSeq" id="WP_261854182.1">
    <property type="nucleotide sequence ID" value="NZ_BQXY01000011.1"/>
</dbReference>
<evidence type="ECO:0008006" key="3">
    <source>
        <dbReference type="Google" id="ProtNLM"/>
    </source>
</evidence>
<accession>A0A9W5Y6J7</accession>
<proteinExistence type="predicted"/>
<dbReference type="Pfam" id="PF13783">
    <property type="entry name" value="DUF4177"/>
    <property type="match status" value="1"/>
</dbReference>